<organism evidence="11 12">
    <name type="scientific">Lipingzhangella rawalii</name>
    <dbReference type="NCBI Taxonomy" id="2055835"/>
    <lineage>
        <taxon>Bacteria</taxon>
        <taxon>Bacillati</taxon>
        <taxon>Actinomycetota</taxon>
        <taxon>Actinomycetes</taxon>
        <taxon>Streptosporangiales</taxon>
        <taxon>Nocardiopsidaceae</taxon>
        <taxon>Lipingzhangella</taxon>
    </lineage>
</organism>
<dbReference type="SUPFAM" id="SSF53474">
    <property type="entry name" value="alpha/beta-Hydrolases"/>
    <property type="match status" value="1"/>
</dbReference>
<evidence type="ECO:0000313" key="12">
    <source>
        <dbReference type="Proteomes" id="UP001250214"/>
    </source>
</evidence>
<comment type="subcellular location">
    <subcellularLocation>
        <location evidence="2 8">Cytoplasm</location>
    </subcellularLocation>
</comment>
<dbReference type="InterPro" id="IPR005944">
    <property type="entry name" value="Pro_iminopeptidase"/>
</dbReference>
<comment type="caution">
    <text evidence="11">The sequence shown here is derived from an EMBL/GenBank/DDBJ whole genome shotgun (WGS) entry which is preliminary data.</text>
</comment>
<dbReference type="PANTHER" id="PTHR43722:SF1">
    <property type="entry name" value="PROLINE IMINOPEPTIDASE"/>
    <property type="match status" value="1"/>
</dbReference>
<dbReference type="InterPro" id="IPR002410">
    <property type="entry name" value="Peptidase_S33"/>
</dbReference>
<evidence type="ECO:0000256" key="5">
    <source>
        <dbReference type="ARBA" id="ARBA00022490"/>
    </source>
</evidence>
<gene>
    <name evidence="11" type="primary">pip</name>
    <name evidence="11" type="ORF">RIF23_13450</name>
</gene>
<dbReference type="GO" id="GO:0004177">
    <property type="term" value="F:aminopeptidase activity"/>
    <property type="evidence" value="ECO:0007669"/>
    <property type="project" value="UniProtKB-KW"/>
</dbReference>
<keyword evidence="6 8" id="KW-0645">Protease</keyword>
<dbReference type="InterPro" id="IPR029058">
    <property type="entry name" value="AB_hydrolase_fold"/>
</dbReference>
<name>A0ABU2H7L8_9ACTN</name>
<dbReference type="RefSeq" id="WP_310912829.1">
    <property type="nucleotide sequence ID" value="NZ_JAVLVT010000005.1"/>
</dbReference>
<evidence type="ECO:0000313" key="11">
    <source>
        <dbReference type="EMBL" id="MDS1271302.1"/>
    </source>
</evidence>
<proteinExistence type="inferred from homology"/>
<dbReference type="NCBIfam" id="TIGR01249">
    <property type="entry name" value="pro_imino_pep_1"/>
    <property type="match status" value="1"/>
</dbReference>
<dbReference type="PIRSF" id="PIRSF006431">
    <property type="entry name" value="Pept_S33"/>
    <property type="match status" value="1"/>
</dbReference>
<dbReference type="PRINTS" id="PR00111">
    <property type="entry name" value="ABHYDROLASE"/>
</dbReference>
<evidence type="ECO:0000256" key="2">
    <source>
        <dbReference type="ARBA" id="ARBA00004496"/>
    </source>
</evidence>
<feature type="domain" description="AB hydrolase-1" evidence="10">
    <location>
        <begin position="38"/>
        <end position="303"/>
    </location>
</feature>
<evidence type="ECO:0000259" key="10">
    <source>
        <dbReference type="Pfam" id="PF00561"/>
    </source>
</evidence>
<dbReference type="InterPro" id="IPR000073">
    <property type="entry name" value="AB_hydrolase_1"/>
</dbReference>
<dbReference type="PRINTS" id="PR00793">
    <property type="entry name" value="PROAMNOPTASE"/>
</dbReference>
<keyword evidence="5 8" id="KW-0963">Cytoplasm</keyword>
<sequence length="322" mass="35547">MTPTHSGYPQTEPHTQGMLDVGDDNLVYFDVSGNPSGKPVVLLHGGPGAGAVPGLRRFFDPSVYRIVSMDQRGCGRSRPHASRPDTPLDTNTTHHLIADLELVRRHLGIERWQVFGGSWGCTLGLAYAQRFPTRVTELVLLAVTTTRRAEIDWLTRDLGRLLPEQWQRFNCGVPVDERCGDLAAAYARLLDHPDAAVRDRAARHWCAWEDAVVMITPGVDPDPRFNDPEYRMAFARLVTHYFSHGAWLTEGELLHEAHRLAGIPGVLVHGRLDLSAPLDTAWQLASAWPDGELVVVENAGHSSGHSGMAEAVIRATDRFAAH</sequence>
<dbReference type="Proteomes" id="UP001250214">
    <property type="component" value="Unassembled WGS sequence"/>
</dbReference>
<dbReference type="PANTHER" id="PTHR43722">
    <property type="entry name" value="PROLINE IMINOPEPTIDASE"/>
    <property type="match status" value="1"/>
</dbReference>
<evidence type="ECO:0000256" key="4">
    <source>
        <dbReference type="ARBA" id="ARBA00022438"/>
    </source>
</evidence>
<protein>
    <recommendedName>
        <fullName evidence="8 9">Proline iminopeptidase</fullName>
        <shortName evidence="8">PIP</shortName>
        <ecNumber evidence="8 9">3.4.11.5</ecNumber>
    </recommendedName>
    <alternativeName>
        <fullName evidence="8">Prolyl aminopeptidase</fullName>
    </alternativeName>
</protein>
<dbReference type="EMBL" id="JAVLVT010000005">
    <property type="protein sequence ID" value="MDS1271302.1"/>
    <property type="molecule type" value="Genomic_DNA"/>
</dbReference>
<dbReference type="Pfam" id="PF00561">
    <property type="entry name" value="Abhydrolase_1"/>
    <property type="match status" value="1"/>
</dbReference>
<dbReference type="EC" id="3.4.11.5" evidence="8 9"/>
<evidence type="ECO:0000256" key="1">
    <source>
        <dbReference type="ARBA" id="ARBA00001585"/>
    </source>
</evidence>
<keyword evidence="12" id="KW-1185">Reference proteome</keyword>
<evidence type="ECO:0000256" key="9">
    <source>
        <dbReference type="RuleBase" id="RU003421"/>
    </source>
</evidence>
<evidence type="ECO:0000256" key="3">
    <source>
        <dbReference type="ARBA" id="ARBA00010088"/>
    </source>
</evidence>
<evidence type="ECO:0000256" key="6">
    <source>
        <dbReference type="ARBA" id="ARBA00022670"/>
    </source>
</evidence>
<reference evidence="12" key="1">
    <citation type="submission" date="2023-07" db="EMBL/GenBank/DDBJ databases">
        <title>Novel species in the genus Lipingzhangella isolated from Sambhar Salt Lake.</title>
        <authorList>
            <person name="Jiya N."/>
            <person name="Kajale S."/>
            <person name="Sharma A."/>
        </authorList>
    </citation>
    <scope>NUCLEOTIDE SEQUENCE [LARGE SCALE GENOMIC DNA]</scope>
    <source>
        <strain evidence="12">LS1_29</strain>
    </source>
</reference>
<keyword evidence="4 8" id="KW-0031">Aminopeptidase</keyword>
<evidence type="ECO:0000256" key="8">
    <source>
        <dbReference type="PIRNR" id="PIRNR006431"/>
    </source>
</evidence>
<evidence type="ECO:0000256" key="7">
    <source>
        <dbReference type="ARBA" id="ARBA00022801"/>
    </source>
</evidence>
<keyword evidence="7 8" id="KW-0378">Hydrolase</keyword>
<accession>A0ABU2H7L8</accession>
<dbReference type="Gene3D" id="3.40.50.1820">
    <property type="entry name" value="alpha/beta hydrolase"/>
    <property type="match status" value="1"/>
</dbReference>
<comment type="catalytic activity">
    <reaction evidence="1 8 9">
        <text>Release of N-terminal proline from a peptide.</text>
        <dbReference type="EC" id="3.4.11.5"/>
    </reaction>
</comment>
<comment type="similarity">
    <text evidence="3 8 9">Belongs to the peptidase S33 family.</text>
</comment>